<dbReference type="Pfam" id="PF08546">
    <property type="entry name" value="ApbA_C"/>
    <property type="match status" value="1"/>
</dbReference>
<gene>
    <name evidence="14" type="ORF">CEY16_01865</name>
</gene>
<dbReference type="OrthoDB" id="9800163at2"/>
<organism evidence="14 15">
    <name type="scientific">Halalkalibacillus sediminis</name>
    <dbReference type="NCBI Taxonomy" id="2018042"/>
    <lineage>
        <taxon>Bacteria</taxon>
        <taxon>Bacillati</taxon>
        <taxon>Bacillota</taxon>
        <taxon>Bacilli</taxon>
        <taxon>Bacillales</taxon>
        <taxon>Bacillaceae</taxon>
        <taxon>Halalkalibacillus</taxon>
    </lineage>
</organism>
<dbReference type="NCBIfam" id="TIGR00745">
    <property type="entry name" value="apbA_panE"/>
    <property type="match status" value="1"/>
</dbReference>
<dbReference type="InterPro" id="IPR003710">
    <property type="entry name" value="ApbA"/>
</dbReference>
<sequence>MKIGVIGAGAIGMFVSAKLSKSHDVTCYVRRDEQRLIINDEGIRLNDQTYRVASKLFDNLKNEDLLIICLKQTHLDSALKKLSENHPDTPMLFLQNGLSHIDKIKSLSQPILIGTCEHGVLRVSDYEVRHKGEGRIYLSAFEETTKELAKERISPIIDGDDFPVIFKDDLMSMLYEKLVINSVINPITALFQVENGKVLSNSHLKEIAYNLTVEGCEVLNLDENHMWKRVQQVAEHTSSNFSSMVYDIQKGNETEIESMNGYLLNISDQELPNHELIYHLIKAKEIM</sequence>
<evidence type="ECO:0000259" key="13">
    <source>
        <dbReference type="Pfam" id="PF08546"/>
    </source>
</evidence>
<evidence type="ECO:0000313" key="15">
    <source>
        <dbReference type="Proteomes" id="UP000243524"/>
    </source>
</evidence>
<dbReference type="SUPFAM" id="SSF51735">
    <property type="entry name" value="NAD(P)-binding Rossmann-fold domains"/>
    <property type="match status" value="1"/>
</dbReference>
<dbReference type="GO" id="GO:0005737">
    <property type="term" value="C:cytoplasm"/>
    <property type="evidence" value="ECO:0007669"/>
    <property type="project" value="TreeGrafter"/>
</dbReference>
<proteinExistence type="inferred from homology"/>
<name>A0A2I0QW16_9BACI</name>
<dbReference type="InterPro" id="IPR036291">
    <property type="entry name" value="NAD(P)-bd_dom_sf"/>
</dbReference>
<dbReference type="InterPro" id="IPR008927">
    <property type="entry name" value="6-PGluconate_DH-like_C_sf"/>
</dbReference>
<keyword evidence="7 11" id="KW-0521">NADP</keyword>
<dbReference type="InterPro" id="IPR013752">
    <property type="entry name" value="KPA_reductase"/>
</dbReference>
<protein>
    <recommendedName>
        <fullName evidence="5 11">2-dehydropantoate 2-reductase</fullName>
        <ecNumber evidence="4 11">1.1.1.169</ecNumber>
    </recommendedName>
    <alternativeName>
        <fullName evidence="9 11">Ketopantoate reductase</fullName>
    </alternativeName>
</protein>
<evidence type="ECO:0000313" key="14">
    <source>
        <dbReference type="EMBL" id="PKR78527.1"/>
    </source>
</evidence>
<evidence type="ECO:0000256" key="5">
    <source>
        <dbReference type="ARBA" id="ARBA00019465"/>
    </source>
</evidence>
<dbReference type="Gene3D" id="3.40.50.720">
    <property type="entry name" value="NAD(P)-binding Rossmann-like Domain"/>
    <property type="match status" value="1"/>
</dbReference>
<dbReference type="SUPFAM" id="SSF48179">
    <property type="entry name" value="6-phosphogluconate dehydrogenase C-terminal domain-like"/>
    <property type="match status" value="1"/>
</dbReference>
<dbReference type="Gene3D" id="1.10.1040.10">
    <property type="entry name" value="N-(1-d-carboxylethyl)-l-norvaline Dehydrogenase, domain 2"/>
    <property type="match status" value="1"/>
</dbReference>
<evidence type="ECO:0000256" key="3">
    <source>
        <dbReference type="ARBA" id="ARBA00007870"/>
    </source>
</evidence>
<comment type="caution">
    <text evidence="14">The sequence shown here is derived from an EMBL/GenBank/DDBJ whole genome shotgun (WGS) entry which is preliminary data.</text>
</comment>
<comment type="function">
    <text evidence="1 11">Catalyzes the NADPH-dependent reduction of ketopantoate into pantoic acid.</text>
</comment>
<evidence type="ECO:0000256" key="2">
    <source>
        <dbReference type="ARBA" id="ARBA00004994"/>
    </source>
</evidence>
<evidence type="ECO:0000256" key="1">
    <source>
        <dbReference type="ARBA" id="ARBA00002919"/>
    </source>
</evidence>
<dbReference type="AlphaFoldDB" id="A0A2I0QW16"/>
<dbReference type="PANTHER" id="PTHR43765:SF2">
    <property type="entry name" value="2-DEHYDROPANTOATE 2-REDUCTASE"/>
    <property type="match status" value="1"/>
</dbReference>
<dbReference type="EMBL" id="PJNH01000001">
    <property type="protein sequence ID" value="PKR78527.1"/>
    <property type="molecule type" value="Genomic_DNA"/>
</dbReference>
<dbReference type="GO" id="GO:0050661">
    <property type="term" value="F:NADP binding"/>
    <property type="evidence" value="ECO:0007669"/>
    <property type="project" value="TreeGrafter"/>
</dbReference>
<keyword evidence="15" id="KW-1185">Reference proteome</keyword>
<keyword evidence="6 11" id="KW-0566">Pantothenate biosynthesis</keyword>
<comment type="catalytic activity">
    <reaction evidence="10 11">
        <text>(R)-pantoate + NADP(+) = 2-dehydropantoate + NADPH + H(+)</text>
        <dbReference type="Rhea" id="RHEA:16233"/>
        <dbReference type="ChEBI" id="CHEBI:11561"/>
        <dbReference type="ChEBI" id="CHEBI:15378"/>
        <dbReference type="ChEBI" id="CHEBI:15980"/>
        <dbReference type="ChEBI" id="CHEBI:57783"/>
        <dbReference type="ChEBI" id="CHEBI:58349"/>
        <dbReference type="EC" id="1.1.1.169"/>
    </reaction>
</comment>
<dbReference type="InterPro" id="IPR050838">
    <property type="entry name" value="Ketopantoate_reductase"/>
</dbReference>
<evidence type="ECO:0000256" key="9">
    <source>
        <dbReference type="ARBA" id="ARBA00032024"/>
    </source>
</evidence>
<reference evidence="14 15" key="1">
    <citation type="submission" date="2017-06" db="EMBL/GenBank/DDBJ databases">
        <title>the draft geome sequence of Illustriluteabacillus marina B3227.</title>
        <authorList>
            <person name="He R.-H."/>
            <person name="Du Z.-J."/>
        </authorList>
    </citation>
    <scope>NUCLEOTIDE SEQUENCE [LARGE SCALE GENOMIC DNA]</scope>
    <source>
        <strain evidence="14 15">B3227</strain>
    </source>
</reference>
<keyword evidence="8 11" id="KW-0560">Oxidoreductase</keyword>
<comment type="pathway">
    <text evidence="2 11">Cofactor biosynthesis; (R)-pantothenate biosynthesis; (R)-pantoate from 3-methyl-2-oxobutanoate: step 2/2.</text>
</comment>
<feature type="domain" description="Ketopantoate reductase N-terminal" evidence="12">
    <location>
        <begin position="3"/>
        <end position="142"/>
    </location>
</feature>
<evidence type="ECO:0000256" key="8">
    <source>
        <dbReference type="ARBA" id="ARBA00023002"/>
    </source>
</evidence>
<comment type="similarity">
    <text evidence="3 11">Belongs to the ketopantoate reductase family.</text>
</comment>
<evidence type="ECO:0000256" key="10">
    <source>
        <dbReference type="ARBA" id="ARBA00048793"/>
    </source>
</evidence>
<evidence type="ECO:0000259" key="12">
    <source>
        <dbReference type="Pfam" id="PF02558"/>
    </source>
</evidence>
<dbReference type="Pfam" id="PF02558">
    <property type="entry name" value="ApbA"/>
    <property type="match status" value="1"/>
</dbReference>
<dbReference type="InterPro" id="IPR013332">
    <property type="entry name" value="KPR_N"/>
</dbReference>
<dbReference type="EC" id="1.1.1.169" evidence="4 11"/>
<evidence type="ECO:0000256" key="4">
    <source>
        <dbReference type="ARBA" id="ARBA00013014"/>
    </source>
</evidence>
<feature type="domain" description="Ketopantoate reductase C-terminal" evidence="13">
    <location>
        <begin position="169"/>
        <end position="285"/>
    </location>
</feature>
<dbReference type="InterPro" id="IPR013328">
    <property type="entry name" value="6PGD_dom2"/>
</dbReference>
<evidence type="ECO:0000256" key="11">
    <source>
        <dbReference type="RuleBase" id="RU362068"/>
    </source>
</evidence>
<dbReference type="RefSeq" id="WP_101330271.1">
    <property type="nucleotide sequence ID" value="NZ_PJNH01000001.1"/>
</dbReference>
<dbReference type="GO" id="GO:0015940">
    <property type="term" value="P:pantothenate biosynthetic process"/>
    <property type="evidence" value="ECO:0007669"/>
    <property type="project" value="UniProtKB-UniPathway"/>
</dbReference>
<dbReference type="PANTHER" id="PTHR43765">
    <property type="entry name" value="2-DEHYDROPANTOATE 2-REDUCTASE-RELATED"/>
    <property type="match status" value="1"/>
</dbReference>
<dbReference type="Proteomes" id="UP000243524">
    <property type="component" value="Unassembled WGS sequence"/>
</dbReference>
<evidence type="ECO:0000256" key="7">
    <source>
        <dbReference type="ARBA" id="ARBA00022857"/>
    </source>
</evidence>
<evidence type="ECO:0000256" key="6">
    <source>
        <dbReference type="ARBA" id="ARBA00022655"/>
    </source>
</evidence>
<accession>A0A2I0QW16</accession>
<dbReference type="UniPathway" id="UPA00028">
    <property type="reaction ID" value="UER00004"/>
</dbReference>
<dbReference type="GO" id="GO:0008677">
    <property type="term" value="F:2-dehydropantoate 2-reductase activity"/>
    <property type="evidence" value="ECO:0007669"/>
    <property type="project" value="UniProtKB-EC"/>
</dbReference>